<keyword evidence="2" id="KW-1185">Reference proteome</keyword>
<protein>
    <submittedName>
        <fullName evidence="1">Uncharacterized protein</fullName>
    </submittedName>
</protein>
<comment type="caution">
    <text evidence="1">The sequence shown here is derived from an EMBL/GenBank/DDBJ whole genome shotgun (WGS) entry which is preliminary data.</text>
</comment>
<name>U2ZZ17_9SPHN</name>
<organism evidence="1 2">
    <name type="scientific">Caenibius tardaugens NBRC 16725</name>
    <dbReference type="NCBI Taxonomy" id="1219035"/>
    <lineage>
        <taxon>Bacteria</taxon>
        <taxon>Pseudomonadati</taxon>
        <taxon>Pseudomonadota</taxon>
        <taxon>Alphaproteobacteria</taxon>
        <taxon>Sphingomonadales</taxon>
        <taxon>Erythrobacteraceae</taxon>
        <taxon>Caenibius</taxon>
    </lineage>
</organism>
<dbReference type="eggNOG" id="ENOG503406S">
    <property type="taxonomic scope" value="Bacteria"/>
</dbReference>
<dbReference type="EMBL" id="BASZ01000010">
    <property type="protein sequence ID" value="GAD50639.1"/>
    <property type="molecule type" value="Genomic_DNA"/>
</dbReference>
<dbReference type="Proteomes" id="UP000016568">
    <property type="component" value="Unassembled WGS sequence"/>
</dbReference>
<accession>U2ZZ17</accession>
<dbReference type="AlphaFoldDB" id="U2ZZ17"/>
<evidence type="ECO:0000313" key="1">
    <source>
        <dbReference type="EMBL" id="GAD50639.1"/>
    </source>
</evidence>
<evidence type="ECO:0000313" key="2">
    <source>
        <dbReference type="Proteomes" id="UP000016568"/>
    </source>
</evidence>
<proteinExistence type="predicted"/>
<sequence length="259" mass="27003">MPPLSDYKALWFTTPEEANMTLKLQPSLLCISAILTLGLAGCGGNDTAADGTSEAAAGATPATSAAATQGASTPSAAPTLAQGPDVCFRAIAKHLGADTKVAEITSFFSAGSKIDSNDSKPEGEMTTCTVEYQNPDDPRKLLSTRLDIATGTFAPPSPVEITVMGNAADFRLEDHLIPLSQLNPAALTGVMDAQKADLGAIYSSYAWTGVRLSSPDSFNNKHTLRLDLTGRLAANDIKENGYASVTTDGKTITTNHLKP</sequence>
<gene>
    <name evidence="1" type="ORF">NT2_10_00840</name>
</gene>
<reference evidence="1 2" key="1">
    <citation type="submission" date="2013-09" db="EMBL/GenBank/DDBJ databases">
        <title>Whole genome shotgun sequence of Novosphingobium tardaugens NBRC 16725.</title>
        <authorList>
            <person name="Isaki S."/>
            <person name="Hosoyama A."/>
            <person name="Tsuchikane K."/>
            <person name="Katsumata H."/>
            <person name="Ando Y."/>
            <person name="Yamazaki S."/>
            <person name="Fujita N."/>
        </authorList>
    </citation>
    <scope>NUCLEOTIDE SEQUENCE [LARGE SCALE GENOMIC DNA]</scope>
    <source>
        <strain evidence="1 2">NBRC 16725</strain>
    </source>
</reference>